<dbReference type="Proteomes" id="UP000253273">
    <property type="component" value="Chromosome"/>
</dbReference>
<organism evidence="1 2">
    <name type="scientific">Haloplanus rubicundus</name>
    <dbReference type="NCBI Taxonomy" id="1547898"/>
    <lineage>
        <taxon>Archaea</taxon>
        <taxon>Methanobacteriati</taxon>
        <taxon>Methanobacteriota</taxon>
        <taxon>Stenosarchaea group</taxon>
        <taxon>Halobacteria</taxon>
        <taxon>Halobacteriales</taxon>
        <taxon>Haloferacaceae</taxon>
        <taxon>Haloplanus</taxon>
    </lineage>
</organism>
<dbReference type="AlphaFoldDB" id="A0A345DZR7"/>
<dbReference type="PANTHER" id="PTHR43431:SF7">
    <property type="entry name" value="OXIDOREDUCTASE, SHORT CHAIN DEHYDROGENASE_REDUCTASE FAMILY (AFU_ORTHOLOGUE AFUA_5G14000)"/>
    <property type="match status" value="1"/>
</dbReference>
<gene>
    <name evidence="1" type="ORF">DU500_02745</name>
</gene>
<dbReference type="PANTHER" id="PTHR43431">
    <property type="entry name" value="OXIDOREDUCTASE, SHORT CHAIN DEHYDROGENASE/REDUCTASE FAMILY (AFU_ORTHOLOGUE AFUA_5G14000)"/>
    <property type="match status" value="1"/>
</dbReference>
<dbReference type="KEGG" id="haj:DU500_02745"/>
<dbReference type="SUPFAM" id="SSF51735">
    <property type="entry name" value="NAD(P)-binding Rossmann-fold domains"/>
    <property type="match status" value="1"/>
</dbReference>
<dbReference type="Pfam" id="PF00106">
    <property type="entry name" value="adh_short"/>
    <property type="match status" value="1"/>
</dbReference>
<name>A0A345DZR7_9EURY</name>
<dbReference type="InterPro" id="IPR036291">
    <property type="entry name" value="NAD(P)-bd_dom_sf"/>
</dbReference>
<reference evidence="1 2" key="1">
    <citation type="submission" date="2018-07" db="EMBL/GenBank/DDBJ databases">
        <title>Genome sequences of Haloplanus sp. CBA1113.</title>
        <authorList>
            <person name="Kim Y.B."/>
            <person name="Roh S.W."/>
        </authorList>
    </citation>
    <scope>NUCLEOTIDE SEQUENCE [LARGE SCALE GENOMIC DNA]</scope>
    <source>
        <strain evidence="1 2">CBA1113</strain>
    </source>
</reference>
<dbReference type="GeneID" id="37282268"/>
<sequence length="241" mass="24662">MTRTAVVAGVGPGLGAAVARRFAAEGCRVALLARTEPYLDSLAAELADTEGEALAVPTDLTDAEAVESAFETVRETFGPTDVLVYNASGTPWKGLDIAVDEFDDALATGPRGALLCAKEAAADMLGSDGDGDDEAGTVVFTGATTSVRGKEGALGFSAAKFAIRGMAQSLARELGPEGVHVAHVVLDGSIRPPDVVPGDPPTHLDPDAIAAQYWDLVTADLATMPFEVHLTNGPGGAVEFV</sequence>
<dbReference type="RefSeq" id="WP_114584589.1">
    <property type="nucleotide sequence ID" value="NZ_CP031150.1"/>
</dbReference>
<accession>A0A345DZR7</accession>
<evidence type="ECO:0000313" key="2">
    <source>
        <dbReference type="Proteomes" id="UP000253273"/>
    </source>
</evidence>
<keyword evidence="2" id="KW-1185">Reference proteome</keyword>
<dbReference type="Gene3D" id="3.40.50.720">
    <property type="entry name" value="NAD(P)-binding Rossmann-like Domain"/>
    <property type="match status" value="1"/>
</dbReference>
<dbReference type="InterPro" id="IPR002347">
    <property type="entry name" value="SDR_fam"/>
</dbReference>
<dbReference type="OrthoDB" id="176960at2157"/>
<dbReference type="PRINTS" id="PR00081">
    <property type="entry name" value="GDHRDH"/>
</dbReference>
<protein>
    <submittedName>
        <fullName evidence="1">SDR family NAD(P)-dependent oxidoreductase</fullName>
    </submittedName>
</protein>
<evidence type="ECO:0000313" key="1">
    <source>
        <dbReference type="EMBL" id="AXG05439.1"/>
    </source>
</evidence>
<proteinExistence type="predicted"/>
<dbReference type="EMBL" id="CP031150">
    <property type="protein sequence ID" value="AXG05439.1"/>
    <property type="molecule type" value="Genomic_DNA"/>
</dbReference>